<keyword evidence="9" id="KW-0325">Glycoprotein</keyword>
<evidence type="ECO:0000256" key="6">
    <source>
        <dbReference type="ARBA" id="ARBA00022837"/>
    </source>
</evidence>
<dbReference type="InterPro" id="IPR050174">
    <property type="entry name" value="Protocadherin/Cadherin-CA"/>
</dbReference>
<dbReference type="InterPro" id="IPR020894">
    <property type="entry name" value="Cadherin_CS"/>
</dbReference>
<dbReference type="InParanoid" id="A0A6P9BH41"/>
<dbReference type="GO" id="GO:0005509">
    <property type="term" value="F:calcium ion binding"/>
    <property type="evidence" value="ECO:0007669"/>
    <property type="project" value="UniProtKB-UniRule"/>
</dbReference>
<dbReference type="PROSITE" id="PS50268">
    <property type="entry name" value="CADHERIN_2"/>
    <property type="match status" value="1"/>
</dbReference>
<keyword evidence="6 10" id="KW-0106">Calcium</keyword>
<keyword evidence="4" id="KW-0732">Signal</keyword>
<keyword evidence="5" id="KW-0677">Repeat</keyword>
<dbReference type="GeneID" id="117662304"/>
<keyword evidence="7" id="KW-1133">Transmembrane helix</keyword>
<dbReference type="Gene3D" id="2.60.40.60">
    <property type="entry name" value="Cadherins"/>
    <property type="match status" value="2"/>
</dbReference>
<proteinExistence type="predicted"/>
<protein>
    <submittedName>
        <fullName evidence="13">Protocadherin alpha-3-like</fullName>
    </submittedName>
</protein>
<dbReference type="PRINTS" id="PR00205">
    <property type="entry name" value="CADHERIN"/>
</dbReference>
<evidence type="ECO:0000259" key="11">
    <source>
        <dbReference type="PROSITE" id="PS50268"/>
    </source>
</evidence>
<feature type="domain" description="Cadherin" evidence="11">
    <location>
        <begin position="22"/>
        <end position="127"/>
    </location>
</feature>
<evidence type="ECO:0000256" key="5">
    <source>
        <dbReference type="ARBA" id="ARBA00022737"/>
    </source>
</evidence>
<accession>A0A6P9BH41</accession>
<dbReference type="CDD" id="cd11304">
    <property type="entry name" value="Cadherin_repeat"/>
    <property type="match status" value="1"/>
</dbReference>
<dbReference type="InterPro" id="IPR015919">
    <property type="entry name" value="Cadherin-like_sf"/>
</dbReference>
<evidence type="ECO:0000256" key="7">
    <source>
        <dbReference type="ARBA" id="ARBA00022989"/>
    </source>
</evidence>
<sequence>MKGHCEILIEVFDVNDNASEISISSLSVPISEGFPLGTVVALLSISDRDSGGNGQVSCSVWPPDLPFKLTSSFKNDYSLVLIGPPGCEKISEYIIVAVAQDEGNPLLSTISNLIVSISDINDNAPTFTQHDIAFMENNQLGVHIVKISALDPDMGESAQVSYWTDETHRSLSSYIFINSESSNF</sequence>
<dbReference type="InterPro" id="IPR002126">
    <property type="entry name" value="Cadherin-like_dom"/>
</dbReference>
<dbReference type="SUPFAM" id="SSF49313">
    <property type="entry name" value="Cadherin-like"/>
    <property type="match status" value="2"/>
</dbReference>
<keyword evidence="8" id="KW-0472">Membrane</keyword>
<dbReference type="SMART" id="SM00112">
    <property type="entry name" value="CA"/>
    <property type="match status" value="1"/>
</dbReference>
<evidence type="ECO:0000256" key="2">
    <source>
        <dbReference type="ARBA" id="ARBA00022475"/>
    </source>
</evidence>
<dbReference type="FunFam" id="2.60.40.60:FF:000003">
    <property type="entry name" value="Protocadherin alpha 2"/>
    <property type="match status" value="1"/>
</dbReference>
<dbReference type="PROSITE" id="PS00232">
    <property type="entry name" value="CADHERIN_1"/>
    <property type="match status" value="1"/>
</dbReference>
<evidence type="ECO:0000256" key="9">
    <source>
        <dbReference type="ARBA" id="ARBA00023180"/>
    </source>
</evidence>
<reference evidence="13" key="1">
    <citation type="submission" date="2025-08" db="UniProtKB">
        <authorList>
            <consortium name="RefSeq"/>
        </authorList>
    </citation>
    <scope>IDENTIFICATION</scope>
    <source>
        <tissue evidence="13">Blood</tissue>
    </source>
</reference>
<dbReference type="GO" id="GO:0007156">
    <property type="term" value="P:homophilic cell adhesion via plasma membrane adhesion molecules"/>
    <property type="evidence" value="ECO:0007669"/>
    <property type="project" value="InterPro"/>
</dbReference>
<evidence type="ECO:0000256" key="4">
    <source>
        <dbReference type="ARBA" id="ARBA00022729"/>
    </source>
</evidence>
<keyword evidence="12" id="KW-1185">Reference proteome</keyword>
<name>A0A6P9BH41_PANGU</name>
<dbReference type="RefSeq" id="XP_034267531.1">
    <property type="nucleotide sequence ID" value="XM_034411640.2"/>
</dbReference>
<evidence type="ECO:0000256" key="10">
    <source>
        <dbReference type="PROSITE-ProRule" id="PRU00043"/>
    </source>
</evidence>
<dbReference type="Proteomes" id="UP001652622">
    <property type="component" value="Unplaced"/>
</dbReference>
<organism evidence="12 13">
    <name type="scientific">Pantherophis guttatus</name>
    <name type="common">Corn snake</name>
    <name type="synonym">Elaphe guttata</name>
    <dbReference type="NCBI Taxonomy" id="94885"/>
    <lineage>
        <taxon>Eukaryota</taxon>
        <taxon>Metazoa</taxon>
        <taxon>Chordata</taxon>
        <taxon>Craniata</taxon>
        <taxon>Vertebrata</taxon>
        <taxon>Euteleostomi</taxon>
        <taxon>Lepidosauria</taxon>
        <taxon>Squamata</taxon>
        <taxon>Bifurcata</taxon>
        <taxon>Unidentata</taxon>
        <taxon>Episquamata</taxon>
        <taxon>Toxicofera</taxon>
        <taxon>Serpentes</taxon>
        <taxon>Colubroidea</taxon>
        <taxon>Colubridae</taxon>
        <taxon>Colubrinae</taxon>
        <taxon>Pantherophis</taxon>
    </lineage>
</organism>
<dbReference type="PANTHER" id="PTHR24028:SF133">
    <property type="entry name" value="PROTOCADHERIN ALPHA-4"/>
    <property type="match status" value="1"/>
</dbReference>
<dbReference type="GO" id="GO:0005886">
    <property type="term" value="C:plasma membrane"/>
    <property type="evidence" value="ECO:0007669"/>
    <property type="project" value="UniProtKB-SubCell"/>
</dbReference>
<evidence type="ECO:0000256" key="1">
    <source>
        <dbReference type="ARBA" id="ARBA00004251"/>
    </source>
</evidence>
<dbReference type="AlphaFoldDB" id="A0A6P9BH41"/>
<evidence type="ECO:0000256" key="3">
    <source>
        <dbReference type="ARBA" id="ARBA00022692"/>
    </source>
</evidence>
<evidence type="ECO:0000313" key="13">
    <source>
        <dbReference type="RefSeq" id="XP_034267531.1"/>
    </source>
</evidence>
<keyword evidence="3" id="KW-0812">Transmembrane</keyword>
<dbReference type="OMA" id="HCTINDD"/>
<evidence type="ECO:0000256" key="8">
    <source>
        <dbReference type="ARBA" id="ARBA00023136"/>
    </source>
</evidence>
<keyword evidence="2" id="KW-1003">Cell membrane</keyword>
<gene>
    <name evidence="13" type="primary">LOC117662304</name>
</gene>
<comment type="subcellular location">
    <subcellularLocation>
        <location evidence="1">Cell membrane</location>
        <topology evidence="1">Single-pass type I membrane protein</topology>
    </subcellularLocation>
</comment>
<evidence type="ECO:0000313" key="12">
    <source>
        <dbReference type="Proteomes" id="UP001652622"/>
    </source>
</evidence>
<dbReference type="KEGG" id="pgut:117662304"/>
<dbReference type="PANTHER" id="PTHR24028">
    <property type="entry name" value="CADHERIN-87A"/>
    <property type="match status" value="1"/>
</dbReference>